<dbReference type="Proteomes" id="UP000009138">
    <property type="component" value="Unassembled WGS sequence"/>
</dbReference>
<dbReference type="RefSeq" id="XP_067520495.1">
    <property type="nucleotide sequence ID" value="XM_067664394.1"/>
</dbReference>
<accession>I1C9G9</accession>
<dbReference type="VEuPathDB" id="FungiDB:RO3G_09809"/>
<sequence length="149" mass="17070">MMVDGRNKHNADGLIRMYGYKNLEILLLKTSSYSGCSDHSKSKFDHHKGLFGSLAMIKTIADEYHIDGKLEAIPNFVQFYWKTKELLKQTSRIVMELKKDHDATLVRNMFKISSDLTSTIVNPSILRLIEDEDKADMDELGPIFKSRGE</sequence>
<evidence type="ECO:0000313" key="2">
    <source>
        <dbReference type="Proteomes" id="UP000009138"/>
    </source>
</evidence>
<organism evidence="1 2">
    <name type="scientific">Rhizopus delemar (strain RA 99-880 / ATCC MYA-4621 / FGSC 9543 / NRRL 43880)</name>
    <name type="common">Mucormycosis agent</name>
    <name type="synonym">Rhizopus arrhizus var. delemar</name>
    <dbReference type="NCBI Taxonomy" id="246409"/>
    <lineage>
        <taxon>Eukaryota</taxon>
        <taxon>Fungi</taxon>
        <taxon>Fungi incertae sedis</taxon>
        <taxon>Mucoromycota</taxon>
        <taxon>Mucoromycotina</taxon>
        <taxon>Mucoromycetes</taxon>
        <taxon>Mucorales</taxon>
        <taxon>Mucorineae</taxon>
        <taxon>Rhizopodaceae</taxon>
        <taxon>Rhizopus</taxon>
    </lineage>
</organism>
<dbReference type="EMBL" id="CH476738">
    <property type="protein sequence ID" value="EIE85099.1"/>
    <property type="molecule type" value="Genomic_DNA"/>
</dbReference>
<protein>
    <submittedName>
        <fullName evidence="1">Uncharacterized protein</fullName>
    </submittedName>
</protein>
<dbReference type="OMA" id="RMEHDST"/>
<reference evidence="1 2" key="1">
    <citation type="journal article" date="2009" name="PLoS Genet.">
        <title>Genomic analysis of the basal lineage fungus Rhizopus oryzae reveals a whole-genome duplication.</title>
        <authorList>
            <person name="Ma L.-J."/>
            <person name="Ibrahim A.S."/>
            <person name="Skory C."/>
            <person name="Grabherr M.G."/>
            <person name="Burger G."/>
            <person name="Butler M."/>
            <person name="Elias M."/>
            <person name="Idnurm A."/>
            <person name="Lang B.F."/>
            <person name="Sone T."/>
            <person name="Abe A."/>
            <person name="Calvo S.E."/>
            <person name="Corrochano L.M."/>
            <person name="Engels R."/>
            <person name="Fu J."/>
            <person name="Hansberg W."/>
            <person name="Kim J.-M."/>
            <person name="Kodira C.D."/>
            <person name="Koehrsen M.J."/>
            <person name="Liu B."/>
            <person name="Miranda-Saavedra D."/>
            <person name="O'Leary S."/>
            <person name="Ortiz-Castellanos L."/>
            <person name="Poulter R."/>
            <person name="Rodriguez-Romero J."/>
            <person name="Ruiz-Herrera J."/>
            <person name="Shen Y.-Q."/>
            <person name="Zeng Q."/>
            <person name="Galagan J."/>
            <person name="Birren B.W."/>
            <person name="Cuomo C.A."/>
            <person name="Wickes B.L."/>
        </authorList>
    </citation>
    <scope>NUCLEOTIDE SEQUENCE [LARGE SCALE GENOMIC DNA]</scope>
    <source>
        <strain evidence="2">RA 99-880 / ATCC MYA-4621 / FGSC 9543 / NRRL 43880</strain>
    </source>
</reference>
<dbReference type="OrthoDB" id="2261494at2759"/>
<dbReference type="InParanoid" id="I1C9G9"/>
<gene>
    <name evidence="1" type="ORF">RO3G_09809</name>
</gene>
<keyword evidence="2" id="KW-1185">Reference proteome</keyword>
<proteinExistence type="predicted"/>
<dbReference type="GeneID" id="93616775"/>
<dbReference type="AlphaFoldDB" id="I1C9G9"/>
<name>I1C9G9_RHIO9</name>
<evidence type="ECO:0000313" key="1">
    <source>
        <dbReference type="EMBL" id="EIE85099.1"/>
    </source>
</evidence>